<comment type="caution">
    <text evidence="5">The sequence shown here is derived from an EMBL/GenBank/DDBJ whole genome shotgun (WGS) entry which is preliminary data.</text>
</comment>
<reference evidence="5 6" key="1">
    <citation type="submission" date="2021-07" db="EMBL/GenBank/DDBJ databases">
        <title>The Aristolochia fimbriata genome: insights into angiosperm evolution, floral development and chemical biosynthesis.</title>
        <authorList>
            <person name="Jiao Y."/>
        </authorList>
    </citation>
    <scope>NUCLEOTIDE SEQUENCE [LARGE SCALE GENOMIC DNA]</scope>
    <source>
        <strain evidence="5">IBCAS-2021</strain>
        <tissue evidence="5">Leaf</tissue>
    </source>
</reference>
<feature type="region of interest" description="Disordered" evidence="2">
    <location>
        <begin position="226"/>
        <end position="304"/>
    </location>
</feature>
<evidence type="ECO:0000313" key="6">
    <source>
        <dbReference type="Proteomes" id="UP000825729"/>
    </source>
</evidence>
<sequence length="362" mass="38681">MAKTEFFPCFLRLILSIFVFLSILNAASGIPEEELDAMLLALRAKGYHLFSNAVLISDLRLQILGGSYFTIFAPSDGALFDLDSSVDAFDYGSIFHYHVVPRRFTYAALRALPSDSILPTLLPGYNVKIDGPLRDGWGWESYVLTVNGANVFFPGIFYGPNVAVHGLDGIFNGSRIWRKNPDRDPGSIWPERGIPFAGFGFPPGPPLRAQQEGICPGCGFTSNILAPKASSPPAPAATQPPTPDPTTLPKLDETPWEAVIPPSSPTISQPSQTSCADERVPPIQGPALNWPQGTSVDETRPPGYGDGFDGFAEVGLDTGSLPPFPNQVAAAPVMADCASSMAGSDAGASRTCETGFYNTRVP</sequence>
<dbReference type="InterPro" id="IPR000782">
    <property type="entry name" value="FAS1_domain"/>
</dbReference>
<evidence type="ECO:0000256" key="1">
    <source>
        <dbReference type="ARBA" id="ARBA00007843"/>
    </source>
</evidence>
<dbReference type="Proteomes" id="UP000825729">
    <property type="component" value="Unassembled WGS sequence"/>
</dbReference>
<dbReference type="InterPro" id="IPR052806">
    <property type="entry name" value="Fasciclin-like_AGP"/>
</dbReference>
<feature type="signal peptide" evidence="3">
    <location>
        <begin position="1"/>
        <end position="29"/>
    </location>
</feature>
<keyword evidence="6" id="KW-1185">Reference proteome</keyword>
<dbReference type="SMART" id="SM00554">
    <property type="entry name" value="FAS1"/>
    <property type="match status" value="1"/>
</dbReference>
<dbReference type="AlphaFoldDB" id="A0AAV7E769"/>
<comment type="similarity">
    <text evidence="1">Belongs to the fasciclin-like AGP family.</text>
</comment>
<proteinExistence type="inferred from homology"/>
<protein>
    <recommendedName>
        <fullName evidence="4">FAS1 domain-containing protein</fullName>
    </recommendedName>
</protein>
<feature type="compositionally biased region" description="Low complexity" evidence="2">
    <location>
        <begin position="265"/>
        <end position="274"/>
    </location>
</feature>
<dbReference type="Pfam" id="PF02469">
    <property type="entry name" value="Fasciclin"/>
    <property type="match status" value="1"/>
</dbReference>
<organism evidence="5 6">
    <name type="scientific">Aristolochia fimbriata</name>
    <name type="common">White veined hardy Dutchman's pipe vine</name>
    <dbReference type="NCBI Taxonomy" id="158543"/>
    <lineage>
        <taxon>Eukaryota</taxon>
        <taxon>Viridiplantae</taxon>
        <taxon>Streptophyta</taxon>
        <taxon>Embryophyta</taxon>
        <taxon>Tracheophyta</taxon>
        <taxon>Spermatophyta</taxon>
        <taxon>Magnoliopsida</taxon>
        <taxon>Magnoliidae</taxon>
        <taxon>Piperales</taxon>
        <taxon>Aristolochiaceae</taxon>
        <taxon>Aristolochia</taxon>
    </lineage>
</organism>
<dbReference type="InterPro" id="IPR036378">
    <property type="entry name" value="FAS1_dom_sf"/>
</dbReference>
<feature type="domain" description="FAS1" evidence="4">
    <location>
        <begin position="34"/>
        <end position="171"/>
    </location>
</feature>
<evidence type="ECO:0000313" key="5">
    <source>
        <dbReference type="EMBL" id="KAG9444231.1"/>
    </source>
</evidence>
<dbReference type="EMBL" id="JAINDJ010000006">
    <property type="protein sequence ID" value="KAG9444231.1"/>
    <property type="molecule type" value="Genomic_DNA"/>
</dbReference>
<dbReference type="SUPFAM" id="SSF82153">
    <property type="entry name" value="FAS1 domain"/>
    <property type="match status" value="1"/>
</dbReference>
<accession>A0AAV7E769</accession>
<feature type="compositionally biased region" description="Pro residues" evidence="2">
    <location>
        <begin position="230"/>
        <end position="246"/>
    </location>
</feature>
<evidence type="ECO:0000259" key="4">
    <source>
        <dbReference type="PROSITE" id="PS50213"/>
    </source>
</evidence>
<keyword evidence="3" id="KW-0732">Signal</keyword>
<feature type="chain" id="PRO_5043473667" description="FAS1 domain-containing protein" evidence="3">
    <location>
        <begin position="30"/>
        <end position="362"/>
    </location>
</feature>
<gene>
    <name evidence="5" type="ORF">H6P81_015571</name>
</gene>
<dbReference type="PANTHER" id="PTHR33985">
    <property type="entry name" value="OS02G0491300 PROTEIN-RELATED"/>
    <property type="match status" value="1"/>
</dbReference>
<dbReference type="Gene3D" id="2.30.180.10">
    <property type="entry name" value="FAS1 domain"/>
    <property type="match status" value="1"/>
</dbReference>
<dbReference type="PROSITE" id="PS50213">
    <property type="entry name" value="FAS1"/>
    <property type="match status" value="1"/>
</dbReference>
<evidence type="ECO:0000256" key="3">
    <source>
        <dbReference type="SAM" id="SignalP"/>
    </source>
</evidence>
<dbReference type="PANTHER" id="PTHR33985:SF15">
    <property type="entry name" value="FASCICLIN-LIKE ARABINOGALACTAN PROTEIN 19"/>
    <property type="match status" value="1"/>
</dbReference>
<name>A0AAV7E769_ARIFI</name>
<evidence type="ECO:0000256" key="2">
    <source>
        <dbReference type="SAM" id="MobiDB-lite"/>
    </source>
</evidence>